<evidence type="ECO:0000256" key="2">
    <source>
        <dbReference type="ARBA" id="ARBA00022741"/>
    </source>
</evidence>
<dbReference type="GO" id="GO:0008233">
    <property type="term" value="F:peptidase activity"/>
    <property type="evidence" value="ECO:0007669"/>
    <property type="project" value="InterPro"/>
</dbReference>
<dbReference type="InterPro" id="IPR003593">
    <property type="entry name" value="AAA+_ATPase"/>
</dbReference>
<reference evidence="8 9" key="1">
    <citation type="submission" date="2019-01" db="EMBL/GenBank/DDBJ databases">
        <authorList>
            <person name="Ferrante I. M."/>
        </authorList>
    </citation>
    <scope>NUCLEOTIDE SEQUENCE [LARGE SCALE GENOMIC DNA]</scope>
    <source>
        <strain evidence="8 9">B856</strain>
    </source>
</reference>
<dbReference type="GO" id="GO:0005524">
    <property type="term" value="F:ATP binding"/>
    <property type="evidence" value="ECO:0007669"/>
    <property type="project" value="UniProtKB-KW"/>
</dbReference>
<dbReference type="Gene3D" id="1.10.8.10">
    <property type="entry name" value="DNA helicase RuvA subunit, C-terminal domain"/>
    <property type="match status" value="1"/>
</dbReference>
<dbReference type="SUPFAM" id="SSF52540">
    <property type="entry name" value="P-loop containing nucleoside triphosphate hydrolases"/>
    <property type="match status" value="1"/>
</dbReference>
<keyword evidence="3" id="KW-0067">ATP-binding</keyword>
<dbReference type="SMART" id="SM01086">
    <property type="entry name" value="ClpB_D2-small"/>
    <property type="match status" value="1"/>
</dbReference>
<evidence type="ECO:0000256" key="3">
    <source>
        <dbReference type="ARBA" id="ARBA00022840"/>
    </source>
</evidence>
<dbReference type="OrthoDB" id="1721884at2759"/>
<dbReference type="EMBL" id="CAACVS010000006">
    <property type="protein sequence ID" value="VEU33697.1"/>
    <property type="molecule type" value="Genomic_DNA"/>
</dbReference>
<evidence type="ECO:0000256" key="1">
    <source>
        <dbReference type="ARBA" id="ARBA00009771"/>
    </source>
</evidence>
<organism evidence="8 9">
    <name type="scientific">Pseudo-nitzschia multistriata</name>
    <dbReference type="NCBI Taxonomy" id="183589"/>
    <lineage>
        <taxon>Eukaryota</taxon>
        <taxon>Sar</taxon>
        <taxon>Stramenopiles</taxon>
        <taxon>Ochrophyta</taxon>
        <taxon>Bacillariophyta</taxon>
        <taxon>Bacillariophyceae</taxon>
        <taxon>Bacillariophycidae</taxon>
        <taxon>Bacillariales</taxon>
        <taxon>Bacillariaceae</taxon>
        <taxon>Pseudo-nitzschia</taxon>
    </lineage>
</organism>
<feature type="domain" description="Clp ATPase C-terminal" evidence="7">
    <location>
        <begin position="431"/>
        <end position="526"/>
    </location>
</feature>
<dbReference type="Pfam" id="PF07724">
    <property type="entry name" value="AAA_2"/>
    <property type="match status" value="1"/>
</dbReference>
<dbReference type="GO" id="GO:0016887">
    <property type="term" value="F:ATP hydrolysis activity"/>
    <property type="evidence" value="ECO:0007669"/>
    <property type="project" value="InterPro"/>
</dbReference>
<dbReference type="AlphaFoldDB" id="A0A448YV68"/>
<feature type="domain" description="AAA+ ATPase" evidence="6">
    <location>
        <begin position="149"/>
        <end position="432"/>
    </location>
</feature>
<dbReference type="PANTHER" id="PTHR48102:SF3">
    <property type="entry name" value="ATP-DEPENDENT PROTEASE ATPASE SUBUNIT HSLU"/>
    <property type="match status" value="1"/>
</dbReference>
<dbReference type="NCBIfam" id="NF003544">
    <property type="entry name" value="PRK05201.1"/>
    <property type="match status" value="1"/>
</dbReference>
<name>A0A448YV68_9STRA</name>
<dbReference type="Gene3D" id="3.40.50.300">
    <property type="entry name" value="P-loop containing nucleotide triphosphate hydrolases"/>
    <property type="match status" value="1"/>
</dbReference>
<dbReference type="SMART" id="SM00382">
    <property type="entry name" value="AAA"/>
    <property type="match status" value="1"/>
</dbReference>
<evidence type="ECO:0000313" key="8">
    <source>
        <dbReference type="EMBL" id="VEU33697.1"/>
    </source>
</evidence>
<protein>
    <recommendedName>
        <fullName evidence="10">AAA+ ATPase domain-containing protein</fullName>
    </recommendedName>
</protein>
<feature type="region of interest" description="Disordered" evidence="5">
    <location>
        <begin position="60"/>
        <end position="103"/>
    </location>
</feature>
<gene>
    <name evidence="8" type="ORF">PSNMU_V1.4_AUG-EV-PASAV3_0003860</name>
</gene>
<dbReference type="Pfam" id="PF00004">
    <property type="entry name" value="AAA"/>
    <property type="match status" value="1"/>
</dbReference>
<keyword evidence="2" id="KW-0547">Nucleotide-binding</keyword>
<dbReference type="InterPro" id="IPR019489">
    <property type="entry name" value="Clp_ATPase_C"/>
</dbReference>
<dbReference type="Proteomes" id="UP000291116">
    <property type="component" value="Unassembled WGS sequence"/>
</dbReference>
<accession>A0A448YV68</accession>
<evidence type="ECO:0000259" key="6">
    <source>
        <dbReference type="SMART" id="SM00382"/>
    </source>
</evidence>
<evidence type="ECO:0008006" key="10">
    <source>
        <dbReference type="Google" id="ProtNLM"/>
    </source>
</evidence>
<dbReference type="GO" id="GO:0009376">
    <property type="term" value="C:HslUV protease complex"/>
    <property type="evidence" value="ECO:0007669"/>
    <property type="project" value="InterPro"/>
</dbReference>
<dbReference type="InterPro" id="IPR003959">
    <property type="entry name" value="ATPase_AAA_core"/>
</dbReference>
<dbReference type="InterPro" id="IPR027417">
    <property type="entry name" value="P-loop_NTPase"/>
</dbReference>
<dbReference type="NCBIfam" id="TIGR00390">
    <property type="entry name" value="hslU"/>
    <property type="match status" value="1"/>
</dbReference>
<dbReference type="Gene3D" id="1.10.8.60">
    <property type="match status" value="1"/>
</dbReference>
<evidence type="ECO:0000256" key="4">
    <source>
        <dbReference type="ARBA" id="ARBA00023186"/>
    </source>
</evidence>
<proteinExistence type="inferred from homology"/>
<keyword evidence="4" id="KW-0143">Chaperone</keyword>
<dbReference type="InterPro" id="IPR004491">
    <property type="entry name" value="HslU"/>
</dbReference>
<dbReference type="GO" id="GO:0051603">
    <property type="term" value="P:proteolysis involved in protein catabolic process"/>
    <property type="evidence" value="ECO:0007669"/>
    <property type="project" value="TreeGrafter"/>
</dbReference>
<sequence>MMLATTRHLVRRAAMATANATTNVGVTVSSATTASTAARCPSRSLGFQSKAALVATRGFSTLPTDDAGDEEPHNESNDEPSPIEADETATGASNVPSSELNKNLKPSEIVEALDRHIVGQPEAKKSVAIAMRNRWRRRQLPEDLRKEVTPRNVLLVGPTGCGKTEVARRMAMINDAPFLKVEATKFTEVGYHGRDVDQIIRDLMDVAMQLAKKQHTETFKEQAETLAEERILDILAGPSSETATRGRESFRDMLRQGLLDDQEIEIDVPSPKQNHTEIDQTNPQIVAVSDLVQRLAGGGKKAPTERKKLPISEARGIILEVELERLLENVDLKKSAIQAVEESGVVFIDEIDKICSPKEGISGRSADASAEGVQRDLLPLIEGTTINTKHGNVNTDYILFIASGAFHAVKVSDLLPELQGRLPIRVELSGLTEDDLYKILTEPVANLVRQQVELIGAEGVNLVFEDEALREIARMAAMLNKTVENIGARRLHTVLERIMESISFDSAEMEEGSTVTVTKETVEERMQSVTKKMDVSRYIL</sequence>
<evidence type="ECO:0000313" key="9">
    <source>
        <dbReference type="Proteomes" id="UP000291116"/>
    </source>
</evidence>
<dbReference type="InterPro" id="IPR050052">
    <property type="entry name" value="ATP-dep_Clp_protease_ClpX"/>
</dbReference>
<feature type="compositionally biased region" description="Polar residues" evidence="5">
    <location>
        <begin position="90"/>
        <end position="101"/>
    </location>
</feature>
<evidence type="ECO:0000256" key="5">
    <source>
        <dbReference type="SAM" id="MobiDB-lite"/>
    </source>
</evidence>
<evidence type="ECO:0000259" key="7">
    <source>
        <dbReference type="SMART" id="SM01086"/>
    </source>
</evidence>
<keyword evidence="9" id="KW-1185">Reference proteome</keyword>
<dbReference type="PANTHER" id="PTHR48102">
    <property type="entry name" value="ATP-DEPENDENT CLP PROTEASE ATP-BINDING SUBUNIT CLPX-LIKE, MITOCHONDRIAL-RELATED"/>
    <property type="match status" value="1"/>
</dbReference>
<comment type="similarity">
    <text evidence="1">Belongs to the ClpX chaperone family. HslU subfamily.</text>
</comment>